<evidence type="ECO:0000256" key="5">
    <source>
        <dbReference type="ARBA" id="ARBA00022692"/>
    </source>
</evidence>
<evidence type="ECO:0000256" key="3">
    <source>
        <dbReference type="ARBA" id="ARBA00022553"/>
    </source>
</evidence>
<dbReference type="Pfam" id="PF14689">
    <property type="entry name" value="SPOB_a"/>
    <property type="match status" value="1"/>
</dbReference>
<evidence type="ECO:0000256" key="9">
    <source>
        <dbReference type="ARBA" id="ARBA00022989"/>
    </source>
</evidence>
<keyword evidence="3" id="KW-0597">Phosphoprotein</keyword>
<dbReference type="Gene3D" id="3.30.450.20">
    <property type="entry name" value="PAS domain"/>
    <property type="match status" value="2"/>
</dbReference>
<dbReference type="SUPFAM" id="SSF103190">
    <property type="entry name" value="Sensory domain-like"/>
    <property type="match status" value="1"/>
</dbReference>
<sequence length="499" mass="56942">MLKYWSKLRLLTKLSIMILSVIIVTMGSFYLINRQLNKEAVLKTESTHLLDIAQAVSTQSIVKNSLLDDQSNPVLQEYTLSIREQFNLDYVVIITKDSIRLTHPDKAMIYENFAGGDELPALAGEEYTSTGEGTLGRSLRSFVPVFDKQNIIGAVVAGKTNQSLDQINQQFNRQITLGFVASIIIGLLLATLVAYSIKLQLFNMEPNEIAQRFEERNAMFEYSHDSVIVTNQNKQITLANNEAIQHFNIDLAHSTSYLDKIFPDIAVDEQNNSVLQFNNKDYIFSQTPIIVKEELIGYIYIIRDATEIYTLLNQLYSTSQYAYLLQAQAHDFLNKLHVIYGLTDLKDYTELESYLDSLITQEDTLTVRISMMVHNPIIAGKLIGLGRQLKTLYPNTTINILSEIPNTNNAQTNHLWMDTIKTIQDTLIQRHTQTDISLDLELNVRGGQLITRLLIKGNIPSLHQYLENNLQTVNMNMHHEDNYLSLTFTMDYEENIDEV</sequence>
<feature type="domain" description="SpoOB alpha-helical" evidence="13">
    <location>
        <begin position="322"/>
        <end position="361"/>
    </location>
</feature>
<dbReference type="Gene3D" id="1.10.287.130">
    <property type="match status" value="1"/>
</dbReference>
<feature type="transmembrane region" description="Helical" evidence="12">
    <location>
        <begin position="175"/>
        <end position="197"/>
    </location>
</feature>
<evidence type="ECO:0000256" key="4">
    <source>
        <dbReference type="ARBA" id="ARBA00022679"/>
    </source>
</evidence>
<dbReference type="RefSeq" id="WP_197105012.1">
    <property type="nucleotide sequence ID" value="NZ_JACCEL010000024.1"/>
</dbReference>
<dbReference type="Proteomes" id="UP000823401">
    <property type="component" value="Unassembled WGS sequence"/>
</dbReference>
<keyword evidence="7" id="KW-0418">Kinase</keyword>
<keyword evidence="6" id="KW-0547">Nucleotide-binding</keyword>
<comment type="subcellular location">
    <subcellularLocation>
        <location evidence="1">Cell membrane</location>
        <topology evidence="1">Multi-pass membrane protein</topology>
    </subcellularLocation>
</comment>
<gene>
    <name evidence="15" type="ORF">HYQ42_09205</name>
</gene>
<evidence type="ECO:0000256" key="12">
    <source>
        <dbReference type="SAM" id="Phobius"/>
    </source>
</evidence>
<name>A0ABS0LL08_9LACT</name>
<dbReference type="SUPFAM" id="SSF55890">
    <property type="entry name" value="Sporulation response regulatory protein Spo0B"/>
    <property type="match status" value="1"/>
</dbReference>
<evidence type="ECO:0000256" key="7">
    <source>
        <dbReference type="ARBA" id="ARBA00022777"/>
    </source>
</evidence>
<dbReference type="InterPro" id="IPR033463">
    <property type="entry name" value="sCache_3"/>
</dbReference>
<dbReference type="InterPro" id="IPR039506">
    <property type="entry name" value="SPOB_a"/>
</dbReference>
<evidence type="ECO:0000313" key="16">
    <source>
        <dbReference type="Proteomes" id="UP000823401"/>
    </source>
</evidence>
<keyword evidence="16" id="KW-1185">Reference proteome</keyword>
<keyword evidence="2" id="KW-1003">Cell membrane</keyword>
<evidence type="ECO:0000256" key="10">
    <source>
        <dbReference type="ARBA" id="ARBA00023012"/>
    </source>
</evidence>
<evidence type="ECO:0000256" key="6">
    <source>
        <dbReference type="ARBA" id="ARBA00022741"/>
    </source>
</evidence>
<dbReference type="InterPro" id="IPR029151">
    <property type="entry name" value="Sensor-like_sf"/>
</dbReference>
<protein>
    <submittedName>
        <fullName evidence="15">Spo0B domain-containing protein</fullName>
    </submittedName>
</protein>
<dbReference type="InterPro" id="IPR016120">
    <property type="entry name" value="Sig_transdc_His_kin_SpoOB"/>
</dbReference>
<keyword evidence="9 12" id="KW-1133">Transmembrane helix</keyword>
<proteinExistence type="predicted"/>
<comment type="caution">
    <text evidence="15">The sequence shown here is derived from an EMBL/GenBank/DDBJ whole genome shotgun (WGS) entry which is preliminary data.</text>
</comment>
<organism evidence="15 16">
    <name type="scientific">Ruoffia tabacinasalis</name>
    <dbReference type="NCBI Taxonomy" id="87458"/>
    <lineage>
        <taxon>Bacteria</taxon>
        <taxon>Bacillati</taxon>
        <taxon>Bacillota</taxon>
        <taxon>Bacilli</taxon>
        <taxon>Lactobacillales</taxon>
        <taxon>Aerococcaceae</taxon>
        <taxon>Ruoffia</taxon>
    </lineage>
</organism>
<reference evidence="15 16" key="1">
    <citation type="submission" date="2020-07" db="EMBL/GenBank/DDBJ databases">
        <title>Facklamia lactis sp. nov., isolated from raw milk.</title>
        <authorList>
            <person name="Doll E.V."/>
            <person name="Huptas C."/>
            <person name="Staib L."/>
            <person name="Wenning M."/>
            <person name="Scherer S."/>
        </authorList>
    </citation>
    <scope>NUCLEOTIDE SEQUENCE [LARGE SCALE GENOMIC DNA]</scope>
    <source>
        <strain evidence="15 16">DSM 104272</strain>
    </source>
</reference>
<evidence type="ECO:0000313" key="15">
    <source>
        <dbReference type="EMBL" id="MBG9978965.1"/>
    </source>
</evidence>
<keyword evidence="11 12" id="KW-0472">Membrane</keyword>
<evidence type="ECO:0000259" key="14">
    <source>
        <dbReference type="Pfam" id="PF17203"/>
    </source>
</evidence>
<evidence type="ECO:0000256" key="11">
    <source>
        <dbReference type="ARBA" id="ARBA00023136"/>
    </source>
</evidence>
<accession>A0ABS0LL08</accession>
<feature type="transmembrane region" description="Helical" evidence="12">
    <location>
        <begin position="12"/>
        <end position="32"/>
    </location>
</feature>
<dbReference type="Pfam" id="PF17203">
    <property type="entry name" value="sCache_3_2"/>
    <property type="match status" value="1"/>
</dbReference>
<keyword evidence="5 12" id="KW-0812">Transmembrane</keyword>
<dbReference type="EMBL" id="JACCEL010000024">
    <property type="protein sequence ID" value="MBG9978965.1"/>
    <property type="molecule type" value="Genomic_DNA"/>
</dbReference>
<evidence type="ECO:0000256" key="1">
    <source>
        <dbReference type="ARBA" id="ARBA00004651"/>
    </source>
</evidence>
<feature type="domain" description="Single cache" evidence="14">
    <location>
        <begin position="40"/>
        <end position="166"/>
    </location>
</feature>
<keyword evidence="10" id="KW-0902">Two-component regulatory system</keyword>
<evidence type="ECO:0000256" key="8">
    <source>
        <dbReference type="ARBA" id="ARBA00022840"/>
    </source>
</evidence>
<evidence type="ECO:0000259" key="13">
    <source>
        <dbReference type="Pfam" id="PF14689"/>
    </source>
</evidence>
<evidence type="ECO:0000256" key="2">
    <source>
        <dbReference type="ARBA" id="ARBA00022475"/>
    </source>
</evidence>
<keyword evidence="4" id="KW-0808">Transferase</keyword>
<keyword evidence="8" id="KW-0067">ATP-binding</keyword>